<evidence type="ECO:0000259" key="11">
    <source>
        <dbReference type="Pfam" id="PF16916"/>
    </source>
</evidence>
<dbReference type="RefSeq" id="WP_041978093.1">
    <property type="nucleotide sequence ID" value="NZ_CBXV010000008.1"/>
</dbReference>
<feature type="transmembrane region" description="Helical" evidence="9">
    <location>
        <begin position="154"/>
        <end position="175"/>
    </location>
</feature>
<feature type="transmembrane region" description="Helical" evidence="9">
    <location>
        <begin position="84"/>
        <end position="107"/>
    </location>
</feature>
<dbReference type="AlphaFoldDB" id="A0A0B6X317"/>
<dbReference type="InterPro" id="IPR002524">
    <property type="entry name" value="Cation_efflux"/>
</dbReference>
<reference evidence="12 13" key="1">
    <citation type="submission" date="2013-12" db="EMBL/GenBank/DDBJ databases">
        <authorList>
            <person name="Stott M."/>
        </authorList>
    </citation>
    <scope>NUCLEOTIDE SEQUENCE [LARGE SCALE GENOMIC DNA]</scope>
    <source>
        <strain evidence="12 13">K22</strain>
    </source>
</reference>
<dbReference type="STRING" id="454194.PYK22_02723"/>
<dbReference type="SUPFAM" id="SSF160240">
    <property type="entry name" value="Cation efflux protein cytoplasmic domain-like"/>
    <property type="match status" value="1"/>
</dbReference>
<dbReference type="GO" id="GO:0005886">
    <property type="term" value="C:plasma membrane"/>
    <property type="evidence" value="ECO:0007669"/>
    <property type="project" value="TreeGrafter"/>
</dbReference>
<keyword evidence="4 9" id="KW-0812">Transmembrane</keyword>
<protein>
    <submittedName>
        <fullName evidence="12">Cation diffusion facilitator family transporter</fullName>
    </submittedName>
</protein>
<reference evidence="12 13" key="2">
    <citation type="submission" date="2015-01" db="EMBL/GenBank/DDBJ databases">
        <title>Complete genome sequence of Pyrinomonas methylaliphatogenes type strain K22T.</title>
        <authorList>
            <person name="Lee K.C.Y."/>
            <person name="Power J.F."/>
            <person name="Dunfield P.F."/>
            <person name="Morgan X.C."/>
            <person name="Huttenhower C."/>
            <person name="Stott M.B."/>
        </authorList>
    </citation>
    <scope>NUCLEOTIDE SEQUENCE [LARGE SCALE GENOMIC DNA]</scope>
    <source>
        <strain evidence="12 13">K22</strain>
    </source>
</reference>
<keyword evidence="7" id="KW-0406">Ion transport</keyword>
<dbReference type="InterPro" id="IPR050681">
    <property type="entry name" value="CDF/SLC30A"/>
</dbReference>
<dbReference type="Proteomes" id="UP000031518">
    <property type="component" value="Unassembled WGS sequence"/>
</dbReference>
<feature type="transmembrane region" description="Helical" evidence="9">
    <location>
        <begin position="53"/>
        <end position="72"/>
    </location>
</feature>
<keyword evidence="8 9" id="KW-0472">Membrane</keyword>
<dbReference type="InterPro" id="IPR036837">
    <property type="entry name" value="Cation_efflux_CTD_sf"/>
</dbReference>
<comment type="similarity">
    <text evidence="2">Belongs to the cation diffusion facilitator (CDF) transporter (TC 2.A.4) family. SLC30A subfamily.</text>
</comment>
<dbReference type="GO" id="GO:0005385">
    <property type="term" value="F:zinc ion transmembrane transporter activity"/>
    <property type="evidence" value="ECO:0007669"/>
    <property type="project" value="TreeGrafter"/>
</dbReference>
<evidence type="ECO:0000256" key="3">
    <source>
        <dbReference type="ARBA" id="ARBA00022448"/>
    </source>
</evidence>
<organism evidence="12 13">
    <name type="scientific">Pyrinomonas methylaliphatogenes</name>
    <dbReference type="NCBI Taxonomy" id="454194"/>
    <lineage>
        <taxon>Bacteria</taxon>
        <taxon>Pseudomonadati</taxon>
        <taxon>Acidobacteriota</taxon>
        <taxon>Blastocatellia</taxon>
        <taxon>Blastocatellales</taxon>
        <taxon>Pyrinomonadaceae</taxon>
        <taxon>Pyrinomonas</taxon>
    </lineage>
</organism>
<dbReference type="OrthoDB" id="9809646at2"/>
<name>A0A0B6X317_9BACT</name>
<gene>
    <name evidence="12" type="ORF">PYK22_02723</name>
</gene>
<evidence type="ECO:0000256" key="8">
    <source>
        <dbReference type="ARBA" id="ARBA00023136"/>
    </source>
</evidence>
<comment type="subcellular location">
    <subcellularLocation>
        <location evidence="1">Membrane</location>
        <topology evidence="1">Multi-pass membrane protein</topology>
    </subcellularLocation>
</comment>
<evidence type="ECO:0000256" key="5">
    <source>
        <dbReference type="ARBA" id="ARBA00022906"/>
    </source>
</evidence>
<feature type="transmembrane region" description="Helical" evidence="9">
    <location>
        <begin position="119"/>
        <end position="142"/>
    </location>
</feature>
<dbReference type="NCBIfam" id="TIGR01297">
    <property type="entry name" value="CDF"/>
    <property type="match status" value="1"/>
</dbReference>
<feature type="transmembrane region" description="Helical" evidence="9">
    <location>
        <begin position="181"/>
        <end position="201"/>
    </location>
</feature>
<evidence type="ECO:0000313" key="12">
    <source>
        <dbReference type="EMBL" id="CDM66690.1"/>
    </source>
</evidence>
<evidence type="ECO:0000256" key="1">
    <source>
        <dbReference type="ARBA" id="ARBA00004141"/>
    </source>
</evidence>
<keyword evidence="5" id="KW-0864">Zinc transport</keyword>
<keyword evidence="6 9" id="KW-1133">Transmembrane helix</keyword>
<feature type="domain" description="Cation efflux protein transmembrane" evidence="10">
    <location>
        <begin position="24"/>
        <end position="212"/>
    </location>
</feature>
<evidence type="ECO:0000256" key="6">
    <source>
        <dbReference type="ARBA" id="ARBA00022989"/>
    </source>
</evidence>
<dbReference type="Pfam" id="PF16916">
    <property type="entry name" value="ZT_dimer"/>
    <property type="match status" value="1"/>
</dbReference>
<evidence type="ECO:0000256" key="7">
    <source>
        <dbReference type="ARBA" id="ARBA00023065"/>
    </source>
</evidence>
<dbReference type="InterPro" id="IPR058533">
    <property type="entry name" value="Cation_efflux_TM"/>
</dbReference>
<dbReference type="PANTHER" id="PTHR11562:SF17">
    <property type="entry name" value="RE54080P-RELATED"/>
    <property type="match status" value="1"/>
</dbReference>
<dbReference type="InterPro" id="IPR027469">
    <property type="entry name" value="Cation_efflux_TMD_sf"/>
</dbReference>
<evidence type="ECO:0000256" key="9">
    <source>
        <dbReference type="SAM" id="Phobius"/>
    </source>
</evidence>
<evidence type="ECO:0000256" key="2">
    <source>
        <dbReference type="ARBA" id="ARBA00008873"/>
    </source>
</evidence>
<evidence type="ECO:0000313" key="13">
    <source>
        <dbReference type="Proteomes" id="UP000031518"/>
    </source>
</evidence>
<proteinExistence type="inferred from homology"/>
<dbReference type="InterPro" id="IPR027470">
    <property type="entry name" value="Cation_efflux_CTD"/>
</dbReference>
<dbReference type="Pfam" id="PF01545">
    <property type="entry name" value="Cation_efflux"/>
    <property type="match status" value="1"/>
</dbReference>
<dbReference type="PANTHER" id="PTHR11562">
    <property type="entry name" value="CATION EFFLUX PROTEIN/ ZINC TRANSPORTER"/>
    <property type="match status" value="1"/>
</dbReference>
<accession>A0A0B6X317</accession>
<sequence>MKSDEGFANRADRRLSRRQRLVWVLSLTCLYAFAEAIGGWWTGSLALLADAGHMLTDIAAIALALFAAWFGARPANSRKTYGYYRLEILAAFINGIALVLISILILYEAYKRFLSPPEVKASVMIAIAIGGLVTNLFCAWLLHGEHEHDLNVRGAWLHIIGDALGSVGAIIAGALMLARNWWIADPLFSILITLLIIWSAWRLIREATDVLLEGTPAHINLAAVEEAILETEGVTDVHDLHVWTITSGREALSAHVIHAEGISQPELLRALRAKLRTRFGIDHLTIQMETMDFDDETLRFCHVDTSCFRSTRDQ</sequence>
<dbReference type="SUPFAM" id="SSF161111">
    <property type="entry name" value="Cation efflux protein transmembrane domain-like"/>
    <property type="match status" value="1"/>
</dbReference>
<keyword evidence="5" id="KW-0862">Zinc</keyword>
<evidence type="ECO:0000259" key="10">
    <source>
        <dbReference type="Pfam" id="PF01545"/>
    </source>
</evidence>
<dbReference type="EMBL" id="CBXV010000008">
    <property type="protein sequence ID" value="CDM66690.1"/>
    <property type="molecule type" value="Genomic_DNA"/>
</dbReference>
<keyword evidence="3" id="KW-0813">Transport</keyword>
<keyword evidence="13" id="KW-1185">Reference proteome</keyword>
<feature type="transmembrane region" description="Helical" evidence="9">
    <location>
        <begin position="21"/>
        <end position="41"/>
    </location>
</feature>
<evidence type="ECO:0000256" key="4">
    <source>
        <dbReference type="ARBA" id="ARBA00022692"/>
    </source>
</evidence>
<dbReference type="Gene3D" id="1.20.1510.10">
    <property type="entry name" value="Cation efflux protein transmembrane domain"/>
    <property type="match status" value="1"/>
</dbReference>
<feature type="domain" description="Cation efflux protein cytoplasmic" evidence="11">
    <location>
        <begin position="217"/>
        <end position="289"/>
    </location>
</feature>